<name>A0ABQ6JHN3_9ACTN</name>
<evidence type="ECO:0000256" key="1">
    <source>
        <dbReference type="SAM" id="MobiDB-lite"/>
    </source>
</evidence>
<keyword evidence="3" id="KW-1185">Reference proteome</keyword>
<reference evidence="3" key="1">
    <citation type="journal article" date="2019" name="Int. J. Syst. Evol. Microbiol.">
        <title>The Global Catalogue of Microorganisms (GCM) 10K type strain sequencing project: providing services to taxonomists for standard genome sequencing and annotation.</title>
        <authorList>
            <consortium name="The Broad Institute Genomics Platform"/>
            <consortium name="The Broad Institute Genome Sequencing Center for Infectious Disease"/>
            <person name="Wu L."/>
            <person name="Ma J."/>
        </authorList>
    </citation>
    <scope>NUCLEOTIDE SEQUENCE [LARGE SCALE GENOMIC DNA]</scope>
    <source>
        <strain evidence="3">NBRC 108730</strain>
    </source>
</reference>
<dbReference type="Proteomes" id="UP001157017">
    <property type="component" value="Unassembled WGS sequence"/>
</dbReference>
<dbReference type="EMBL" id="BSUZ01000001">
    <property type="protein sequence ID" value="GMA86735.1"/>
    <property type="molecule type" value="Genomic_DNA"/>
</dbReference>
<dbReference type="SUPFAM" id="SSF53850">
    <property type="entry name" value="Periplasmic binding protein-like II"/>
    <property type="match status" value="1"/>
</dbReference>
<accession>A0ABQ6JHN3</accession>
<comment type="caution">
    <text evidence="2">The sequence shown here is derived from an EMBL/GenBank/DDBJ whole genome shotgun (WGS) entry which is preliminary data.</text>
</comment>
<sequence length="119" mass="13066">MQDPAWAWSDFYEGERQAATVDGKVVGLPALVDNLALVYNKKPVRAGGRRRADRRLDVAGLPQRGAAAHLGRRQAVRLGVRRRRLGGHHLAVRRDALAGRRPACSTAPASRRRSTTRPA</sequence>
<dbReference type="Gene3D" id="3.40.190.10">
    <property type="entry name" value="Periplasmic binding protein-like II"/>
    <property type="match status" value="1"/>
</dbReference>
<feature type="region of interest" description="Disordered" evidence="1">
    <location>
        <begin position="96"/>
        <end position="119"/>
    </location>
</feature>
<evidence type="ECO:0000313" key="3">
    <source>
        <dbReference type="Proteomes" id="UP001157017"/>
    </source>
</evidence>
<gene>
    <name evidence="2" type="ORF">GCM10025868_19850</name>
</gene>
<protein>
    <submittedName>
        <fullName evidence="2">Uncharacterized protein</fullName>
    </submittedName>
</protein>
<proteinExistence type="predicted"/>
<feature type="compositionally biased region" description="Basic residues" evidence="1">
    <location>
        <begin position="110"/>
        <end position="119"/>
    </location>
</feature>
<evidence type="ECO:0000313" key="2">
    <source>
        <dbReference type="EMBL" id="GMA86735.1"/>
    </source>
</evidence>
<organism evidence="2 3">
    <name type="scientific">Angustibacter aerolatus</name>
    <dbReference type="NCBI Taxonomy" id="1162965"/>
    <lineage>
        <taxon>Bacteria</taxon>
        <taxon>Bacillati</taxon>
        <taxon>Actinomycetota</taxon>
        <taxon>Actinomycetes</taxon>
        <taxon>Kineosporiales</taxon>
        <taxon>Kineosporiaceae</taxon>
    </lineage>
</organism>
<feature type="compositionally biased region" description="Low complexity" evidence="1">
    <location>
        <begin position="100"/>
        <end position="109"/>
    </location>
</feature>